<name>A0ABD2NSJ1_9CUCU</name>
<gene>
    <name evidence="9" type="ORF">HHI36_004797</name>
</gene>
<dbReference type="Gene3D" id="1.10.8.60">
    <property type="match status" value="1"/>
</dbReference>
<evidence type="ECO:0000256" key="2">
    <source>
        <dbReference type="ARBA" id="ARBA00022705"/>
    </source>
</evidence>
<dbReference type="SUPFAM" id="SSF48019">
    <property type="entry name" value="post-AAA+ oligomerization domain-like"/>
    <property type="match status" value="1"/>
</dbReference>
<feature type="region of interest" description="Disordered" evidence="7">
    <location>
        <begin position="372"/>
        <end position="416"/>
    </location>
</feature>
<dbReference type="EMBL" id="JABFTP020000144">
    <property type="protein sequence ID" value="KAL3281590.1"/>
    <property type="molecule type" value="Genomic_DNA"/>
</dbReference>
<evidence type="ECO:0000256" key="1">
    <source>
        <dbReference type="ARBA" id="ARBA00006116"/>
    </source>
</evidence>
<evidence type="ECO:0000256" key="7">
    <source>
        <dbReference type="SAM" id="MobiDB-lite"/>
    </source>
</evidence>
<comment type="similarity">
    <text evidence="1">Belongs to the activator 1 large subunit family.</text>
</comment>
<evidence type="ECO:0000256" key="4">
    <source>
        <dbReference type="ARBA" id="ARBA00064311"/>
    </source>
</evidence>
<dbReference type="InterPro" id="IPR008921">
    <property type="entry name" value="DNA_pol3_clamp-load_cplx_C"/>
</dbReference>
<reference evidence="9 10" key="1">
    <citation type="journal article" date="2021" name="BMC Biol.">
        <title>Horizontally acquired antibacterial genes associated with adaptive radiation of ladybird beetles.</title>
        <authorList>
            <person name="Li H.S."/>
            <person name="Tang X.F."/>
            <person name="Huang Y.H."/>
            <person name="Xu Z.Y."/>
            <person name="Chen M.L."/>
            <person name="Du X.Y."/>
            <person name="Qiu B.Y."/>
            <person name="Chen P.T."/>
            <person name="Zhang W."/>
            <person name="Slipinski A."/>
            <person name="Escalona H.E."/>
            <person name="Waterhouse R.M."/>
            <person name="Zwick A."/>
            <person name="Pang H."/>
        </authorList>
    </citation>
    <scope>NUCLEOTIDE SEQUENCE [LARGE SCALE GENOMIC DNA]</scope>
    <source>
        <strain evidence="9">SYSU2018</strain>
    </source>
</reference>
<dbReference type="PANTHER" id="PTHR23389:SF6">
    <property type="entry name" value="REPLICATION FACTOR C SUBUNIT 1"/>
    <property type="match status" value="1"/>
</dbReference>
<comment type="caution">
    <text evidence="9">The sequence shown here is derived from an EMBL/GenBank/DDBJ whole genome shotgun (WGS) entry which is preliminary data.</text>
</comment>
<evidence type="ECO:0000256" key="6">
    <source>
        <dbReference type="ARBA" id="ARBA00077727"/>
    </source>
</evidence>
<dbReference type="Pfam" id="PF25361">
    <property type="entry name" value="AAA_lid_RFC1"/>
    <property type="match status" value="1"/>
</dbReference>
<proteinExistence type="inferred from homology"/>
<dbReference type="Gene3D" id="1.20.272.10">
    <property type="match status" value="1"/>
</dbReference>
<dbReference type="InterPro" id="IPR013725">
    <property type="entry name" value="DNA_replication_fac_RFC1_C"/>
</dbReference>
<sequence length="416" mass="47085">MDEVDGMAGNEDRGGMQELLNLIKISKIPIICMCNDRSLQKMRSLANYCFDLRFEKPKVQQILGFVMSICFRENIKMNPQVASEIINGTACDIRQTLNQISMLANLDYEMSLPQAQKEATSSKKDTVLSVWQVCKMVFNEADQKGMSLMDKSRLFFYDYSLGPLFVQENYLKVQPHVQSKNVMKHVAAAAEAISVGASIDMKIRESNNWSLLDMQAIYSSVLPGHYMSGHFVGSIEFPRWLGNNSKRNKHNRLNSELAMHTKVFTSGGALAMNLEYSKPLLESIVFPLKKRGLDGVQDAVEVMKSYQLLREDLDSLVELNLWPKQKGIMDGIDSKIKAAFTRLYKKEVPVFSYSANHGGSRKKVLYDDQFNEDESEALSEPEEDTIESDNLISKAKTKGRNKKNPSTSKTKAKRKK</sequence>
<dbReference type="Gene3D" id="3.40.50.300">
    <property type="entry name" value="P-loop containing nucleotide triphosphate hydrolases"/>
    <property type="match status" value="1"/>
</dbReference>
<comment type="subunit">
    <text evidence="4">Large subunit of the RFC complex, an heteropentameric complex consisting of RFC1 and four small subunits RFC2, RFC3, RFC4 and RFC5; the RFC complex interacts with PCNA and the interaction involves RFC1.</text>
</comment>
<evidence type="ECO:0000313" key="9">
    <source>
        <dbReference type="EMBL" id="KAL3281590.1"/>
    </source>
</evidence>
<dbReference type="Pfam" id="PF08519">
    <property type="entry name" value="RFC1"/>
    <property type="match status" value="1"/>
</dbReference>
<keyword evidence="2" id="KW-0235">DNA replication</keyword>
<keyword evidence="10" id="KW-1185">Reference proteome</keyword>
<evidence type="ECO:0000256" key="5">
    <source>
        <dbReference type="ARBA" id="ARBA00075134"/>
    </source>
</evidence>
<evidence type="ECO:0000259" key="8">
    <source>
        <dbReference type="Pfam" id="PF08519"/>
    </source>
</evidence>
<dbReference type="FunFam" id="1.20.272.10:FF:000005">
    <property type="entry name" value="Replication factor C subunit 1"/>
    <property type="match status" value="1"/>
</dbReference>
<accession>A0ABD2NSJ1</accession>
<dbReference type="AlphaFoldDB" id="A0ABD2NSJ1"/>
<dbReference type="PANTHER" id="PTHR23389">
    <property type="entry name" value="CHROMOSOME TRANSMISSION FIDELITY FACTOR 18"/>
    <property type="match status" value="1"/>
</dbReference>
<dbReference type="Proteomes" id="UP001516400">
    <property type="component" value="Unassembled WGS sequence"/>
</dbReference>
<evidence type="ECO:0000313" key="10">
    <source>
        <dbReference type="Proteomes" id="UP001516400"/>
    </source>
</evidence>
<comment type="function">
    <text evidence="3">Subunit of the replication factor C (RFC) complex which acts during elongation of primed DNA templates by DNA polymerases delta and epsilon, and is necessary for ATP-dependent loading of proliferating cell nuclear antigen (PCNA) onto primed DNA. This subunit binds to the primer-template junction. Binds the PO-B transcription element as well as other GA rich DNA sequences. Can bind single- or double-stranded DNA.</text>
</comment>
<feature type="domain" description="DNA replication factor RFC1 C-terminal" evidence="8">
    <location>
        <begin position="193"/>
        <end position="346"/>
    </location>
</feature>
<organism evidence="9 10">
    <name type="scientific">Cryptolaemus montrouzieri</name>
    <dbReference type="NCBI Taxonomy" id="559131"/>
    <lineage>
        <taxon>Eukaryota</taxon>
        <taxon>Metazoa</taxon>
        <taxon>Ecdysozoa</taxon>
        <taxon>Arthropoda</taxon>
        <taxon>Hexapoda</taxon>
        <taxon>Insecta</taxon>
        <taxon>Pterygota</taxon>
        <taxon>Neoptera</taxon>
        <taxon>Endopterygota</taxon>
        <taxon>Coleoptera</taxon>
        <taxon>Polyphaga</taxon>
        <taxon>Cucujiformia</taxon>
        <taxon>Coccinelloidea</taxon>
        <taxon>Coccinellidae</taxon>
        <taxon>Scymninae</taxon>
        <taxon>Scymnini</taxon>
        <taxon>Cryptolaemus</taxon>
    </lineage>
</organism>
<dbReference type="GO" id="GO:0006260">
    <property type="term" value="P:DNA replication"/>
    <property type="evidence" value="ECO:0007669"/>
    <property type="project" value="UniProtKB-KW"/>
</dbReference>
<evidence type="ECO:0000256" key="3">
    <source>
        <dbReference type="ARBA" id="ARBA00054501"/>
    </source>
</evidence>
<protein>
    <recommendedName>
        <fullName evidence="6">Activator 1 large subunit</fullName>
    </recommendedName>
    <alternativeName>
        <fullName evidence="5">Replication factor C 140 kDa subunit</fullName>
    </alternativeName>
</protein>
<dbReference type="SUPFAM" id="SSF52540">
    <property type="entry name" value="P-loop containing nucleoside triphosphate hydrolases"/>
    <property type="match status" value="1"/>
</dbReference>
<dbReference type="InterPro" id="IPR027417">
    <property type="entry name" value="P-loop_NTPase"/>
</dbReference>
<feature type="compositionally biased region" description="Acidic residues" evidence="7">
    <location>
        <begin position="372"/>
        <end position="387"/>
    </location>
</feature>
<dbReference type="FunFam" id="1.10.8.60:FF:000021">
    <property type="entry name" value="Replication factor C subunit 1"/>
    <property type="match status" value="1"/>
</dbReference>